<evidence type="ECO:0000256" key="5">
    <source>
        <dbReference type="ARBA" id="ARBA00023242"/>
    </source>
</evidence>
<dbReference type="InterPro" id="IPR015847">
    <property type="entry name" value="ExoRNase_PH_dom2"/>
</dbReference>
<dbReference type="InterPro" id="IPR050080">
    <property type="entry name" value="RNase_PH"/>
</dbReference>
<dbReference type="Pfam" id="PF01138">
    <property type="entry name" value="RNase_PH"/>
    <property type="match status" value="1"/>
</dbReference>
<dbReference type="GO" id="GO:0016075">
    <property type="term" value="P:rRNA catabolic process"/>
    <property type="evidence" value="ECO:0007669"/>
    <property type="project" value="TreeGrafter"/>
</dbReference>
<comment type="similarity">
    <text evidence="2">Belongs to the RNase PH family.</text>
</comment>
<keyword evidence="3" id="KW-0698">rRNA processing</keyword>
<dbReference type="GO" id="GO:0000176">
    <property type="term" value="C:nuclear exosome (RNase complex)"/>
    <property type="evidence" value="ECO:0007669"/>
    <property type="project" value="TreeGrafter"/>
</dbReference>
<evidence type="ECO:0000256" key="3">
    <source>
        <dbReference type="ARBA" id="ARBA00022552"/>
    </source>
</evidence>
<reference evidence="8 9" key="1">
    <citation type="journal article" date="2018" name="Plant J.">
        <title>Genome sequences of Chlorella sorokiniana UTEX 1602 and Micractinium conductrix SAG 241.80: implications to maltose excretion by a green alga.</title>
        <authorList>
            <person name="Arriola M.B."/>
            <person name="Velmurugan N."/>
            <person name="Zhang Y."/>
            <person name="Plunkett M.H."/>
            <person name="Hondzo H."/>
            <person name="Barney B.M."/>
        </authorList>
    </citation>
    <scope>NUCLEOTIDE SEQUENCE [LARGE SCALE GENOMIC DNA]</scope>
    <source>
        <strain evidence="9">UTEX 1602</strain>
    </source>
</reference>
<feature type="domain" description="Exoribonuclease phosphorolytic" evidence="7">
    <location>
        <begin position="138"/>
        <end position="212"/>
    </location>
</feature>
<dbReference type="PANTHER" id="PTHR11953">
    <property type="entry name" value="EXOSOME COMPLEX COMPONENT"/>
    <property type="match status" value="1"/>
</dbReference>
<dbReference type="GO" id="GO:0006364">
    <property type="term" value="P:rRNA processing"/>
    <property type="evidence" value="ECO:0007669"/>
    <property type="project" value="UniProtKB-KW"/>
</dbReference>
<evidence type="ECO:0000256" key="2">
    <source>
        <dbReference type="ARBA" id="ARBA00006678"/>
    </source>
</evidence>
<name>A0A2P6U4L3_CHLSO</name>
<accession>A0A2P6U4L3</accession>
<dbReference type="Pfam" id="PF03725">
    <property type="entry name" value="RNase_PH_C"/>
    <property type="match status" value="1"/>
</dbReference>
<dbReference type="GO" id="GO:0005730">
    <property type="term" value="C:nucleolus"/>
    <property type="evidence" value="ECO:0007669"/>
    <property type="project" value="TreeGrafter"/>
</dbReference>
<keyword evidence="5" id="KW-0539">Nucleus</keyword>
<dbReference type="OrthoDB" id="27298at2759"/>
<evidence type="ECO:0000259" key="7">
    <source>
        <dbReference type="Pfam" id="PF03725"/>
    </source>
</evidence>
<keyword evidence="4" id="KW-0271">Exosome</keyword>
<evidence type="ECO:0000313" key="9">
    <source>
        <dbReference type="Proteomes" id="UP000239899"/>
    </source>
</evidence>
<proteinExistence type="inferred from homology"/>
<dbReference type="GO" id="GO:0034475">
    <property type="term" value="P:U4 snRNA 3'-end processing"/>
    <property type="evidence" value="ECO:0007669"/>
    <property type="project" value="TreeGrafter"/>
</dbReference>
<dbReference type="GO" id="GO:0071028">
    <property type="term" value="P:nuclear mRNA surveillance"/>
    <property type="evidence" value="ECO:0007669"/>
    <property type="project" value="TreeGrafter"/>
</dbReference>
<comment type="subcellular location">
    <subcellularLocation>
        <location evidence="1">Nucleus</location>
    </subcellularLocation>
</comment>
<dbReference type="EMBL" id="LHPG02000001">
    <property type="protein sequence ID" value="PRW61249.1"/>
    <property type="molecule type" value="Genomic_DNA"/>
</dbReference>
<protein>
    <submittedName>
        <fullName evidence="8">Exosome complex exonuclease RRP46-like protein</fullName>
    </submittedName>
</protein>
<dbReference type="AlphaFoldDB" id="A0A2P6U4L3"/>
<dbReference type="SUPFAM" id="SSF55666">
    <property type="entry name" value="Ribonuclease PH domain 2-like"/>
    <property type="match status" value="1"/>
</dbReference>
<dbReference type="InterPro" id="IPR001247">
    <property type="entry name" value="ExoRNase_PH_dom1"/>
</dbReference>
<keyword evidence="9" id="KW-1185">Reference proteome</keyword>
<dbReference type="CDD" id="cd11372">
    <property type="entry name" value="RNase_PH_RRP46"/>
    <property type="match status" value="1"/>
</dbReference>
<dbReference type="InterPro" id="IPR036345">
    <property type="entry name" value="ExoRNase_PH_dom2_sf"/>
</dbReference>
<dbReference type="PANTHER" id="PTHR11953:SF1">
    <property type="entry name" value="EXOSOME COMPLEX COMPONENT RRP46"/>
    <property type="match status" value="1"/>
</dbReference>
<dbReference type="STRING" id="3076.A0A2P6U4L3"/>
<evidence type="ECO:0000313" key="8">
    <source>
        <dbReference type="EMBL" id="PRW61249.1"/>
    </source>
</evidence>
<feature type="domain" description="Exoribonuclease phosphorolytic" evidence="6">
    <location>
        <begin position="11"/>
        <end position="132"/>
    </location>
</feature>
<dbReference type="InterPro" id="IPR020568">
    <property type="entry name" value="Ribosomal_Su5_D2-typ_SF"/>
</dbReference>
<evidence type="ECO:0000259" key="6">
    <source>
        <dbReference type="Pfam" id="PF01138"/>
    </source>
</evidence>
<dbReference type="GO" id="GO:0004527">
    <property type="term" value="F:exonuclease activity"/>
    <property type="evidence" value="ECO:0007669"/>
    <property type="project" value="UniProtKB-KW"/>
</dbReference>
<dbReference type="Proteomes" id="UP000239899">
    <property type="component" value="Unassembled WGS sequence"/>
</dbReference>
<gene>
    <name evidence="8" type="ORF">C2E21_0504</name>
</gene>
<evidence type="ECO:0000256" key="4">
    <source>
        <dbReference type="ARBA" id="ARBA00022835"/>
    </source>
</evidence>
<dbReference type="GO" id="GO:0003723">
    <property type="term" value="F:RNA binding"/>
    <property type="evidence" value="ECO:0007669"/>
    <property type="project" value="TreeGrafter"/>
</dbReference>
<comment type="caution">
    <text evidence="8">The sequence shown here is derived from an EMBL/GenBank/DDBJ whole genome shotgun (WGS) entry which is preliminary data.</text>
</comment>
<evidence type="ECO:0000256" key="1">
    <source>
        <dbReference type="ARBA" id="ARBA00004123"/>
    </source>
</evidence>
<organism evidence="8 9">
    <name type="scientific">Chlorella sorokiniana</name>
    <name type="common">Freshwater green alga</name>
    <dbReference type="NCBI Taxonomy" id="3076"/>
    <lineage>
        <taxon>Eukaryota</taxon>
        <taxon>Viridiplantae</taxon>
        <taxon>Chlorophyta</taxon>
        <taxon>core chlorophytes</taxon>
        <taxon>Trebouxiophyceae</taxon>
        <taxon>Chlorellales</taxon>
        <taxon>Chlorellaceae</taxon>
        <taxon>Chlorella clade</taxon>
        <taxon>Chlorella</taxon>
    </lineage>
</organism>
<dbReference type="GO" id="GO:0000177">
    <property type="term" value="C:cytoplasmic exosome (RNase complex)"/>
    <property type="evidence" value="ECO:0007669"/>
    <property type="project" value="TreeGrafter"/>
</dbReference>
<dbReference type="SUPFAM" id="SSF54211">
    <property type="entry name" value="Ribosomal protein S5 domain 2-like"/>
    <property type="match status" value="1"/>
</dbReference>
<sequence>MERTDGRSAGQIRTVRCERGLLTRADGSAQWTQGGTCCLASVTGPTQCYASSKEDAERATVDVVFRPRSGLAGALERQYEALIRRACEAVIVAALHPRALIQVVLQVVSDDGGVLACALNAACAALLDAAVPLRTLCAAVSAAHTEDEGGLLLDPTAAEEAAAAATGTFAFLPLLAGGGDSKGDELQLLSSQTRGRLTTDQLLDMIEAAKQGADRLAAFMQQSARQAAPLAQ</sequence>
<dbReference type="Gene3D" id="3.30.230.70">
    <property type="entry name" value="GHMP Kinase, N-terminal domain"/>
    <property type="match status" value="1"/>
</dbReference>
<dbReference type="InterPro" id="IPR027408">
    <property type="entry name" value="PNPase/RNase_PH_dom_sf"/>
</dbReference>
<dbReference type="GO" id="GO:0071051">
    <property type="term" value="P:poly(A)-dependent snoRNA 3'-end processing"/>
    <property type="evidence" value="ECO:0007669"/>
    <property type="project" value="TreeGrafter"/>
</dbReference>